<feature type="compositionally biased region" description="Low complexity" evidence="1">
    <location>
        <begin position="87"/>
        <end position="96"/>
    </location>
</feature>
<keyword evidence="3" id="KW-1185">Reference proteome</keyword>
<proteinExistence type="predicted"/>
<organism evidence="2 3">
    <name type="scientific">Absidia repens</name>
    <dbReference type="NCBI Taxonomy" id="90262"/>
    <lineage>
        <taxon>Eukaryota</taxon>
        <taxon>Fungi</taxon>
        <taxon>Fungi incertae sedis</taxon>
        <taxon>Mucoromycota</taxon>
        <taxon>Mucoromycotina</taxon>
        <taxon>Mucoromycetes</taxon>
        <taxon>Mucorales</taxon>
        <taxon>Cunninghamellaceae</taxon>
        <taxon>Absidia</taxon>
    </lineage>
</organism>
<comment type="caution">
    <text evidence="2">The sequence shown here is derived from an EMBL/GenBank/DDBJ whole genome shotgun (WGS) entry which is preliminary data.</text>
</comment>
<accession>A0A1X2IAN3</accession>
<dbReference type="OrthoDB" id="2272123at2759"/>
<reference evidence="2 3" key="1">
    <citation type="submission" date="2016-07" db="EMBL/GenBank/DDBJ databases">
        <title>Pervasive Adenine N6-methylation of Active Genes in Fungi.</title>
        <authorList>
            <consortium name="DOE Joint Genome Institute"/>
            <person name="Mondo S.J."/>
            <person name="Dannebaum R.O."/>
            <person name="Kuo R.C."/>
            <person name="Labutti K."/>
            <person name="Haridas S."/>
            <person name="Kuo A."/>
            <person name="Salamov A."/>
            <person name="Ahrendt S.R."/>
            <person name="Lipzen A."/>
            <person name="Sullivan W."/>
            <person name="Andreopoulos W.B."/>
            <person name="Clum A."/>
            <person name="Lindquist E."/>
            <person name="Daum C."/>
            <person name="Ramamoorthy G.K."/>
            <person name="Gryganskyi A."/>
            <person name="Culley D."/>
            <person name="Magnuson J.K."/>
            <person name="James T.Y."/>
            <person name="O'Malley M.A."/>
            <person name="Stajich J.E."/>
            <person name="Spatafora J.W."/>
            <person name="Visel A."/>
            <person name="Grigoriev I.V."/>
        </authorList>
    </citation>
    <scope>NUCLEOTIDE SEQUENCE [LARGE SCALE GENOMIC DNA]</scope>
    <source>
        <strain evidence="2 3">NRRL 1336</strain>
    </source>
</reference>
<evidence type="ECO:0000256" key="1">
    <source>
        <dbReference type="SAM" id="MobiDB-lite"/>
    </source>
</evidence>
<evidence type="ECO:0000313" key="3">
    <source>
        <dbReference type="Proteomes" id="UP000193560"/>
    </source>
</evidence>
<feature type="region of interest" description="Disordered" evidence="1">
    <location>
        <begin position="76"/>
        <end position="96"/>
    </location>
</feature>
<protein>
    <submittedName>
        <fullName evidence="2">Uncharacterized protein</fullName>
    </submittedName>
</protein>
<sequence>MDLDICLYCEKPISDNSTSFCSNTCRKQESKQEVVGGSFQPDYRMVRSNSLHSLTPTSTPPPNFYEMAYHRRQSFSYSPPMRRRPSHSLSSSSSINSLSSSALSFDAIRHFHPLAMDDALSYPVYTSE</sequence>
<gene>
    <name evidence="2" type="ORF">BCR42DRAFT_419859</name>
</gene>
<dbReference type="AlphaFoldDB" id="A0A1X2IAN3"/>
<evidence type="ECO:0000313" key="2">
    <source>
        <dbReference type="EMBL" id="ORZ12737.1"/>
    </source>
</evidence>
<name>A0A1X2IAN3_9FUNG</name>
<dbReference type="Proteomes" id="UP000193560">
    <property type="component" value="Unassembled WGS sequence"/>
</dbReference>
<dbReference type="EMBL" id="MCGE01000018">
    <property type="protein sequence ID" value="ORZ12737.1"/>
    <property type="molecule type" value="Genomic_DNA"/>
</dbReference>